<dbReference type="EC" id="2.4.1.250" evidence="1"/>
<dbReference type="PANTHER" id="PTHR12526:SF590">
    <property type="entry name" value="ALPHA-MALTOSE-1-PHOSPHATE SYNTHASE"/>
    <property type="match status" value="1"/>
</dbReference>
<gene>
    <name evidence="1" type="primary">mshA_5</name>
    <name evidence="1" type="ORF">hbim_03463</name>
</gene>
<dbReference type="EMBL" id="AP027452">
    <property type="protein sequence ID" value="BDY29525.1"/>
    <property type="molecule type" value="Genomic_DNA"/>
</dbReference>
<dbReference type="AlphaFoldDB" id="A0AAI8TVY1"/>
<keyword evidence="1" id="KW-0328">Glycosyltransferase</keyword>
<dbReference type="CDD" id="cd03801">
    <property type="entry name" value="GT4_PimA-like"/>
    <property type="match status" value="1"/>
</dbReference>
<sequence length="359" mass="38102">MRAYIPLPHGLSATAWAERHSRGEVPDASPYGLHKLTDHGIDVTFGETTLGRVGERIAASVRYRTSGLELVEGLVETRARRDADGVLAYDERTGVPATLLRGPGQGPIVLGVGWLTGRAAAPRIHGALAARALPQAAAVFAQCEGVLPTLHREWRVPRSRLHFVPVGIDTDFYAVQPWPEPGPATVIASAGEDRYRDHALLVAAVAALRTRHFPHTGSDGVRLELATGLPVDLPEELGTLYRGRLDGKMRELYRRAAVVAIALKPTLSGSGLTVALEAMASGRPVVMTDNPGVGDYVEHGVTGLLVPPDDVDAFAAALEALLADPQRCAEMGAAAAVRVRDRFTSGVMAADLAALLKKA</sequence>
<dbReference type="Gene3D" id="3.40.50.2000">
    <property type="entry name" value="Glycogen Phosphorylase B"/>
    <property type="match status" value="2"/>
</dbReference>
<keyword evidence="1" id="KW-0808">Transferase</keyword>
<dbReference type="Proteomes" id="UP001241092">
    <property type="component" value="Chromosome"/>
</dbReference>
<reference evidence="1" key="1">
    <citation type="submission" date="2023-03" db="EMBL/GenBank/DDBJ databases">
        <title>Draft genome sequence of a Mycolicibacterium mageritense strain H4_3_1 isolated from a hybrid biological-inorganic system reactor.</title>
        <authorList>
            <person name="Feng X."/>
            <person name="Kazama D."/>
            <person name="Sato K."/>
            <person name="Kobayashi H."/>
        </authorList>
    </citation>
    <scope>NUCLEOTIDE SEQUENCE</scope>
    <source>
        <strain evidence="1">H4_3_1</strain>
    </source>
</reference>
<dbReference type="GO" id="GO:0102710">
    <property type="term" value="F:D-inositol-3-phosphate glycosyltransferase activity"/>
    <property type="evidence" value="ECO:0007669"/>
    <property type="project" value="UniProtKB-EC"/>
</dbReference>
<evidence type="ECO:0000313" key="1">
    <source>
        <dbReference type="EMBL" id="BDY29525.1"/>
    </source>
</evidence>
<protein>
    <submittedName>
        <fullName evidence="1">D-inositol-3-phosphate glycosyltransferase</fullName>
        <ecNumber evidence="1">2.4.1.250</ecNumber>
    </submittedName>
</protein>
<evidence type="ECO:0000313" key="2">
    <source>
        <dbReference type="Proteomes" id="UP001241092"/>
    </source>
</evidence>
<proteinExistence type="predicted"/>
<organism evidence="1 2">
    <name type="scientific">Mycolicibacterium mageritense</name>
    <name type="common">Mycobacterium mageritense</name>
    <dbReference type="NCBI Taxonomy" id="53462"/>
    <lineage>
        <taxon>Bacteria</taxon>
        <taxon>Bacillati</taxon>
        <taxon>Actinomycetota</taxon>
        <taxon>Actinomycetes</taxon>
        <taxon>Mycobacteriales</taxon>
        <taxon>Mycobacteriaceae</taxon>
        <taxon>Mycolicibacterium</taxon>
    </lineage>
</organism>
<dbReference type="Pfam" id="PF13692">
    <property type="entry name" value="Glyco_trans_1_4"/>
    <property type="match status" value="1"/>
</dbReference>
<name>A0AAI8TVY1_MYCME</name>
<accession>A0AAI8TVY1</accession>
<dbReference type="PANTHER" id="PTHR12526">
    <property type="entry name" value="GLYCOSYLTRANSFERASE"/>
    <property type="match status" value="1"/>
</dbReference>
<dbReference type="SUPFAM" id="SSF53756">
    <property type="entry name" value="UDP-Glycosyltransferase/glycogen phosphorylase"/>
    <property type="match status" value="1"/>
</dbReference>